<gene>
    <name evidence="3" type="ORF">GMORB2_4377</name>
</gene>
<dbReference type="InterPro" id="IPR036249">
    <property type="entry name" value="Thioredoxin-like_sf"/>
</dbReference>
<dbReference type="SUPFAM" id="SSF52833">
    <property type="entry name" value="Thioredoxin-like"/>
    <property type="match status" value="1"/>
</dbReference>
<feature type="domain" description="GST N-terminal" evidence="1">
    <location>
        <begin position="7"/>
        <end position="99"/>
    </location>
</feature>
<evidence type="ECO:0000259" key="1">
    <source>
        <dbReference type="PROSITE" id="PS50404"/>
    </source>
</evidence>
<comment type="caution">
    <text evidence="3">The sequence shown here is derived from an EMBL/GenBank/DDBJ whole genome shotgun (WGS) entry which is preliminary data.</text>
</comment>
<dbReference type="CDD" id="cd03192">
    <property type="entry name" value="GST_C_Sigma_like"/>
    <property type="match status" value="1"/>
</dbReference>
<dbReference type="GO" id="GO:0006749">
    <property type="term" value="P:glutathione metabolic process"/>
    <property type="evidence" value="ECO:0007669"/>
    <property type="project" value="TreeGrafter"/>
</dbReference>
<dbReference type="InterPro" id="IPR050213">
    <property type="entry name" value="GST_superfamily"/>
</dbReference>
<dbReference type="Proteomes" id="UP000749293">
    <property type="component" value="Unassembled WGS sequence"/>
</dbReference>
<dbReference type="PANTHER" id="PTHR11571">
    <property type="entry name" value="GLUTATHIONE S-TRANSFERASE"/>
    <property type="match status" value="1"/>
</dbReference>
<dbReference type="PANTHER" id="PTHR11571:SF263">
    <property type="entry name" value="GLUTATHIONE S-TRANSFERASE"/>
    <property type="match status" value="1"/>
</dbReference>
<sequence length="260" mass="28865">HRVSAMSYQLLYWPTIPGRGEFIRLAFEESGTPFTDMAQTADPGTVVDEVMSTTTEVSPPSAGMNPPVLAVPVLRHDDVLISQTANILMYLAPRIGLDGSRAVNATAVAPYHLNGIASTLLDGFVDELHDTHHPTAVSLAYEDQIPEAKKRTRYFLSERLPKYLGYAQRVIDSPASGDGPWMYGGTLTYVDLVLFLCIDGTQFAFPKTMAKLKDSGQYNAVFELYDAVKTRPNIKAYLASSRRQPYSNGIFRYYPELEDQ</sequence>
<dbReference type="InterPro" id="IPR004045">
    <property type="entry name" value="Glutathione_S-Trfase_N"/>
</dbReference>
<proteinExistence type="predicted"/>
<dbReference type="RefSeq" id="XP_035318363.1">
    <property type="nucleotide sequence ID" value="XM_035466352.1"/>
</dbReference>
<dbReference type="SUPFAM" id="SSF47616">
    <property type="entry name" value="GST C-terminal domain-like"/>
    <property type="match status" value="1"/>
</dbReference>
<evidence type="ECO:0000313" key="3">
    <source>
        <dbReference type="EMBL" id="KAF4119711.1"/>
    </source>
</evidence>
<organism evidence="3 4">
    <name type="scientific">Geosmithia morbida</name>
    <dbReference type="NCBI Taxonomy" id="1094350"/>
    <lineage>
        <taxon>Eukaryota</taxon>
        <taxon>Fungi</taxon>
        <taxon>Dikarya</taxon>
        <taxon>Ascomycota</taxon>
        <taxon>Pezizomycotina</taxon>
        <taxon>Sordariomycetes</taxon>
        <taxon>Hypocreomycetidae</taxon>
        <taxon>Hypocreales</taxon>
        <taxon>Bionectriaceae</taxon>
        <taxon>Geosmithia</taxon>
    </lineage>
</organism>
<dbReference type="InterPro" id="IPR004046">
    <property type="entry name" value="GST_C"/>
</dbReference>
<dbReference type="AlphaFoldDB" id="A0A9P4YQE1"/>
<protein>
    <submittedName>
        <fullName evidence="3">Glutathione S-transferase</fullName>
    </submittedName>
</protein>
<dbReference type="Pfam" id="PF14497">
    <property type="entry name" value="GST_C_3"/>
    <property type="match status" value="1"/>
</dbReference>
<keyword evidence="4" id="KW-1185">Reference proteome</keyword>
<dbReference type="GO" id="GO:0004364">
    <property type="term" value="F:glutathione transferase activity"/>
    <property type="evidence" value="ECO:0007669"/>
    <property type="project" value="TreeGrafter"/>
</dbReference>
<feature type="non-terminal residue" evidence="3">
    <location>
        <position position="1"/>
    </location>
</feature>
<dbReference type="InterPro" id="IPR010987">
    <property type="entry name" value="Glutathione-S-Trfase_C-like"/>
</dbReference>
<dbReference type="Gene3D" id="1.20.1050.10">
    <property type="match status" value="1"/>
</dbReference>
<feature type="domain" description="GST C-terminal" evidence="2">
    <location>
        <begin position="114"/>
        <end position="247"/>
    </location>
</feature>
<dbReference type="PROSITE" id="PS50404">
    <property type="entry name" value="GST_NTER"/>
    <property type="match status" value="1"/>
</dbReference>
<accession>A0A9P4YQE1</accession>
<dbReference type="GeneID" id="55970605"/>
<dbReference type="PROSITE" id="PS50405">
    <property type="entry name" value="GST_CTER"/>
    <property type="match status" value="1"/>
</dbReference>
<dbReference type="Gene3D" id="3.40.30.10">
    <property type="entry name" value="Glutaredoxin"/>
    <property type="match status" value="1"/>
</dbReference>
<dbReference type="OrthoDB" id="414243at2759"/>
<dbReference type="InterPro" id="IPR036282">
    <property type="entry name" value="Glutathione-S-Trfase_C_sf"/>
</dbReference>
<evidence type="ECO:0000259" key="2">
    <source>
        <dbReference type="PROSITE" id="PS50405"/>
    </source>
</evidence>
<name>A0A9P4YQE1_9HYPO</name>
<dbReference type="EMBL" id="JAANYQ010000021">
    <property type="protein sequence ID" value="KAF4119711.1"/>
    <property type="molecule type" value="Genomic_DNA"/>
</dbReference>
<reference evidence="3" key="1">
    <citation type="submission" date="2020-03" db="EMBL/GenBank/DDBJ databases">
        <title>Site-based positive gene gene selection in Geosmithia morbida across the United States reveals a broad range of putative effectors and factors for local host and environmental adapation.</title>
        <authorList>
            <person name="Onufrak A."/>
            <person name="Murdoch R.W."/>
            <person name="Gazis R."/>
            <person name="Huff M."/>
            <person name="Staton M."/>
            <person name="Klingeman W."/>
            <person name="Hadziabdic D."/>
        </authorList>
    </citation>
    <scope>NUCLEOTIDE SEQUENCE</scope>
    <source>
        <strain evidence="3">1262</strain>
    </source>
</reference>
<evidence type="ECO:0000313" key="4">
    <source>
        <dbReference type="Proteomes" id="UP000749293"/>
    </source>
</evidence>